<dbReference type="GO" id="GO:0005615">
    <property type="term" value="C:extracellular space"/>
    <property type="evidence" value="ECO:0007669"/>
    <property type="project" value="TreeGrafter"/>
</dbReference>
<evidence type="ECO:0000256" key="2">
    <source>
        <dbReference type="PROSITE-ProRule" id="PRU00059"/>
    </source>
</evidence>
<evidence type="ECO:0000256" key="4">
    <source>
        <dbReference type="SAM" id="SignalP"/>
    </source>
</evidence>
<organism evidence="6 7">
    <name type="scientific">Lottia gigantea</name>
    <name type="common">Giant owl limpet</name>
    <dbReference type="NCBI Taxonomy" id="225164"/>
    <lineage>
        <taxon>Eukaryota</taxon>
        <taxon>Metazoa</taxon>
        <taxon>Spiralia</taxon>
        <taxon>Lophotrochozoa</taxon>
        <taxon>Mollusca</taxon>
        <taxon>Gastropoda</taxon>
        <taxon>Patellogastropoda</taxon>
        <taxon>Lottioidea</taxon>
        <taxon>Lottiidae</taxon>
        <taxon>Lottia</taxon>
    </lineage>
</organism>
<keyword evidence="7" id="KW-1185">Reference proteome</keyword>
<gene>
    <name evidence="6" type="ORF">LOTGIDRAFT_159183</name>
</gene>
<keyword evidence="4" id="KW-0732">Signal</keyword>
<accession>V4A3G8</accession>
<dbReference type="AlphaFoldDB" id="V4A3G8"/>
<dbReference type="PROSITE" id="PS01180">
    <property type="entry name" value="CUB"/>
    <property type="match status" value="1"/>
</dbReference>
<evidence type="ECO:0000256" key="1">
    <source>
        <dbReference type="ARBA" id="ARBA00023157"/>
    </source>
</evidence>
<dbReference type="Gene3D" id="2.60.120.290">
    <property type="entry name" value="Spermadhesin, CUB domain"/>
    <property type="match status" value="1"/>
</dbReference>
<dbReference type="PANTHER" id="PTHR24255:SF33">
    <property type="entry name" value="CUBILIN"/>
    <property type="match status" value="1"/>
</dbReference>
<protein>
    <recommendedName>
        <fullName evidence="5">CUB domain-containing protein</fullName>
    </recommendedName>
</protein>
<feature type="region of interest" description="Disordered" evidence="3">
    <location>
        <begin position="67"/>
        <end position="106"/>
    </location>
</feature>
<dbReference type="GO" id="GO:0004252">
    <property type="term" value="F:serine-type endopeptidase activity"/>
    <property type="evidence" value="ECO:0007669"/>
    <property type="project" value="TreeGrafter"/>
</dbReference>
<dbReference type="GeneID" id="20237984"/>
<dbReference type="KEGG" id="lgi:LOTGIDRAFT_159183"/>
<dbReference type="SMART" id="SM00042">
    <property type="entry name" value="CUB"/>
    <property type="match status" value="1"/>
</dbReference>
<dbReference type="CDD" id="cd00041">
    <property type="entry name" value="CUB"/>
    <property type="match status" value="1"/>
</dbReference>
<evidence type="ECO:0000313" key="6">
    <source>
        <dbReference type="EMBL" id="ESO98378.1"/>
    </source>
</evidence>
<dbReference type="RefSeq" id="XP_009051072.1">
    <property type="nucleotide sequence ID" value="XM_009052824.1"/>
</dbReference>
<feature type="signal peptide" evidence="4">
    <location>
        <begin position="1"/>
        <end position="17"/>
    </location>
</feature>
<reference evidence="6 7" key="1">
    <citation type="journal article" date="2013" name="Nature">
        <title>Insights into bilaterian evolution from three spiralian genomes.</title>
        <authorList>
            <person name="Simakov O."/>
            <person name="Marletaz F."/>
            <person name="Cho S.J."/>
            <person name="Edsinger-Gonzales E."/>
            <person name="Havlak P."/>
            <person name="Hellsten U."/>
            <person name="Kuo D.H."/>
            <person name="Larsson T."/>
            <person name="Lv J."/>
            <person name="Arendt D."/>
            <person name="Savage R."/>
            <person name="Osoegawa K."/>
            <person name="de Jong P."/>
            <person name="Grimwood J."/>
            <person name="Chapman J.A."/>
            <person name="Shapiro H."/>
            <person name="Aerts A."/>
            <person name="Otillar R.P."/>
            <person name="Terry A.Y."/>
            <person name="Boore J.L."/>
            <person name="Grigoriev I.V."/>
            <person name="Lindberg D.R."/>
            <person name="Seaver E.C."/>
            <person name="Weisblat D.A."/>
            <person name="Putnam N.H."/>
            <person name="Rokhsar D.S."/>
        </authorList>
    </citation>
    <scope>NUCLEOTIDE SEQUENCE [LARGE SCALE GENOMIC DNA]</scope>
</reference>
<dbReference type="CTD" id="20237984"/>
<dbReference type="InterPro" id="IPR035914">
    <property type="entry name" value="Sperma_CUB_dom_sf"/>
</dbReference>
<dbReference type="OrthoDB" id="6162346at2759"/>
<comment type="caution">
    <text evidence="2">Lacks conserved residue(s) required for the propagation of feature annotation.</text>
</comment>
<evidence type="ECO:0000313" key="7">
    <source>
        <dbReference type="Proteomes" id="UP000030746"/>
    </source>
</evidence>
<evidence type="ECO:0000259" key="5">
    <source>
        <dbReference type="PROSITE" id="PS01180"/>
    </source>
</evidence>
<keyword evidence="1" id="KW-1015">Disulfide bond</keyword>
<proteinExistence type="predicted"/>
<feature type="domain" description="CUB" evidence="5">
    <location>
        <begin position="206"/>
        <end position="316"/>
    </location>
</feature>
<evidence type="ECO:0000256" key="3">
    <source>
        <dbReference type="SAM" id="MobiDB-lite"/>
    </source>
</evidence>
<dbReference type="SUPFAM" id="SSF49854">
    <property type="entry name" value="Spermadhesin, CUB domain"/>
    <property type="match status" value="1"/>
</dbReference>
<dbReference type="InterPro" id="IPR000859">
    <property type="entry name" value="CUB_dom"/>
</dbReference>
<dbReference type="EMBL" id="KB201262">
    <property type="protein sequence ID" value="ESO98378.1"/>
    <property type="molecule type" value="Genomic_DNA"/>
</dbReference>
<feature type="compositionally biased region" description="Polar residues" evidence="3">
    <location>
        <begin position="87"/>
        <end position="104"/>
    </location>
</feature>
<sequence length="325" mass="36755">MILPFLLFSFCIYQTHEQQIVLTNTILCGEIPDNAQFQTNQSDKNTASFNQSDISTESLDQSKISTVSFNQSESPTIQTSQSTISTDLNTDSKNHNSQTNTRPNGTIEVSIGTFKTHYLITGLFYEVTITSSSGSGLITGLFIVTNQTRYEQGIHCPLNLSDISFPFTFLWQPDIGVKPVEIRCTLVYNNDVQFDLSTVLYPPTGCVKYFTDLYGEVSSPNFPAHYPSNLNCTYIIVVDKSYKLHLQIQKLNLEKTNNMCLDYITLNYDNNTTDRLCDYTDLEYKSYDSNTNWVVIEFYSDNSITNTGFQIDYTAQQLQGMVGVD</sequence>
<dbReference type="Proteomes" id="UP000030746">
    <property type="component" value="Unassembled WGS sequence"/>
</dbReference>
<name>V4A3G8_LOTGI</name>
<feature type="compositionally biased region" description="Low complexity" evidence="3">
    <location>
        <begin position="71"/>
        <end position="86"/>
    </location>
</feature>
<dbReference type="Pfam" id="PF00431">
    <property type="entry name" value="CUB"/>
    <property type="match status" value="1"/>
</dbReference>
<feature type="chain" id="PRO_5004716824" description="CUB domain-containing protein" evidence="4">
    <location>
        <begin position="18"/>
        <end position="325"/>
    </location>
</feature>
<dbReference type="PANTHER" id="PTHR24255">
    <property type="entry name" value="COMPLEMENT COMPONENT 1, S SUBCOMPONENT-RELATED"/>
    <property type="match status" value="1"/>
</dbReference>
<dbReference type="HOGENOM" id="CLU_856021_0_0_1"/>